<organism evidence="11">
    <name type="scientific">marine metagenome</name>
    <dbReference type="NCBI Taxonomy" id="408172"/>
    <lineage>
        <taxon>unclassified sequences</taxon>
        <taxon>metagenomes</taxon>
        <taxon>ecological metagenomes</taxon>
    </lineage>
</organism>
<evidence type="ECO:0000259" key="10">
    <source>
        <dbReference type="Pfam" id="PF19312"/>
    </source>
</evidence>
<dbReference type="Pfam" id="PF19312">
    <property type="entry name" value="NtrY_N"/>
    <property type="match status" value="1"/>
</dbReference>
<keyword evidence="6 9" id="KW-1133">Transmembrane helix</keyword>
<keyword evidence="4" id="KW-0547">Nucleotide-binding</keyword>
<evidence type="ECO:0000256" key="4">
    <source>
        <dbReference type="ARBA" id="ARBA00022741"/>
    </source>
</evidence>
<reference evidence="11" key="1">
    <citation type="submission" date="2018-05" db="EMBL/GenBank/DDBJ databases">
        <authorList>
            <person name="Lanie J.A."/>
            <person name="Ng W.-L."/>
            <person name="Kazmierczak K.M."/>
            <person name="Andrzejewski T.M."/>
            <person name="Davidsen T.M."/>
            <person name="Wayne K.J."/>
            <person name="Tettelin H."/>
            <person name="Glass J.I."/>
            <person name="Rusch D."/>
            <person name="Podicherti R."/>
            <person name="Tsui H.-C.T."/>
            <person name="Winkler M.E."/>
        </authorList>
    </citation>
    <scope>NUCLEOTIDE SEQUENCE</scope>
</reference>
<dbReference type="GO" id="GO:0005524">
    <property type="term" value="F:ATP binding"/>
    <property type="evidence" value="ECO:0007669"/>
    <property type="project" value="UniProtKB-KW"/>
</dbReference>
<evidence type="ECO:0000256" key="3">
    <source>
        <dbReference type="ARBA" id="ARBA00022692"/>
    </source>
</evidence>
<accession>A0A382YTI1</accession>
<proteinExistence type="predicted"/>
<gene>
    <name evidence="11" type="ORF">METZ01_LOCUS439255</name>
</gene>
<evidence type="ECO:0000256" key="9">
    <source>
        <dbReference type="SAM" id="Phobius"/>
    </source>
</evidence>
<feature type="transmembrane region" description="Helical" evidence="9">
    <location>
        <begin position="6"/>
        <end position="26"/>
    </location>
</feature>
<keyword evidence="2" id="KW-1003">Cell membrane</keyword>
<keyword evidence="5" id="KW-0067">ATP-binding</keyword>
<evidence type="ECO:0000256" key="5">
    <source>
        <dbReference type="ARBA" id="ARBA00022840"/>
    </source>
</evidence>
<feature type="transmembrane region" description="Helical" evidence="9">
    <location>
        <begin position="46"/>
        <end position="68"/>
    </location>
</feature>
<feature type="non-terminal residue" evidence="11">
    <location>
        <position position="1"/>
    </location>
</feature>
<evidence type="ECO:0000256" key="1">
    <source>
        <dbReference type="ARBA" id="ARBA00004651"/>
    </source>
</evidence>
<evidence type="ECO:0000256" key="8">
    <source>
        <dbReference type="ARBA" id="ARBA00023136"/>
    </source>
</evidence>
<dbReference type="EMBL" id="UINC01178317">
    <property type="protein sequence ID" value="SVD86401.1"/>
    <property type="molecule type" value="Genomic_DNA"/>
</dbReference>
<sequence>TTVVWLLNLDLVLALTLIAVIARRIVIAWMKRRQVSDGATLHIRLVASFSLVAVIPALLVAVFSGLFLNFGIESWFSDRVQTAINQSKLVADAYLHEHKSSISGAALGMANDINRAAQSLLTNPRILAEIMHQQSVVRGLSEAVVVDSRGNTLARAGFGFSLGFNFSSDDLIRGVLNRVPGEVVIIGAGRDDRVLAGVKLEAFSDAYLLVGRYVKKQVLDHLSRTRGATAQYLKLEVSRESLKLKFLLIFGMVAIILLLLA</sequence>
<evidence type="ECO:0000313" key="11">
    <source>
        <dbReference type="EMBL" id="SVD86401.1"/>
    </source>
</evidence>
<dbReference type="AlphaFoldDB" id="A0A382YTI1"/>
<protein>
    <recommendedName>
        <fullName evidence="10">Nitrogen regulation protein NtrY-like N-terminal domain-containing protein</fullName>
    </recommendedName>
</protein>
<comment type="subcellular location">
    <subcellularLocation>
        <location evidence="1">Cell membrane</location>
        <topology evidence="1">Multi-pass membrane protein</topology>
    </subcellularLocation>
</comment>
<evidence type="ECO:0000256" key="7">
    <source>
        <dbReference type="ARBA" id="ARBA00023012"/>
    </source>
</evidence>
<feature type="domain" description="Nitrogen regulation protein NtrY-like N-terminal" evidence="10">
    <location>
        <begin position="3"/>
        <end position="250"/>
    </location>
</feature>
<dbReference type="GO" id="GO:0000160">
    <property type="term" value="P:phosphorelay signal transduction system"/>
    <property type="evidence" value="ECO:0007669"/>
    <property type="project" value="UniProtKB-KW"/>
</dbReference>
<keyword evidence="7" id="KW-0902">Two-component regulatory system</keyword>
<evidence type="ECO:0000256" key="6">
    <source>
        <dbReference type="ARBA" id="ARBA00022989"/>
    </source>
</evidence>
<name>A0A382YTI1_9ZZZZ</name>
<keyword evidence="8 9" id="KW-0472">Membrane</keyword>
<evidence type="ECO:0000256" key="2">
    <source>
        <dbReference type="ARBA" id="ARBA00022475"/>
    </source>
</evidence>
<feature type="non-terminal residue" evidence="11">
    <location>
        <position position="261"/>
    </location>
</feature>
<dbReference type="InterPro" id="IPR045671">
    <property type="entry name" value="NtrY-like_N"/>
</dbReference>
<keyword evidence="3 9" id="KW-0812">Transmembrane</keyword>
<dbReference type="GO" id="GO:0005886">
    <property type="term" value="C:plasma membrane"/>
    <property type="evidence" value="ECO:0007669"/>
    <property type="project" value="UniProtKB-SubCell"/>
</dbReference>